<comment type="caution">
    <text evidence="2">The sequence shown here is derived from an EMBL/GenBank/DDBJ whole genome shotgun (WGS) entry which is preliminary data.</text>
</comment>
<evidence type="ECO:0000256" key="1">
    <source>
        <dbReference type="SAM" id="Phobius"/>
    </source>
</evidence>
<evidence type="ECO:0000313" key="3">
    <source>
        <dbReference type="Proteomes" id="UP001208570"/>
    </source>
</evidence>
<proteinExistence type="predicted"/>
<name>A0AAD9KB75_9ANNE</name>
<dbReference type="Proteomes" id="UP001208570">
    <property type="component" value="Unassembled WGS sequence"/>
</dbReference>
<gene>
    <name evidence="2" type="ORF">LSH36_30g01015</name>
</gene>
<dbReference type="AlphaFoldDB" id="A0AAD9KB75"/>
<protein>
    <submittedName>
        <fullName evidence="2">Uncharacterized protein</fullName>
    </submittedName>
</protein>
<organism evidence="2 3">
    <name type="scientific">Paralvinella palmiformis</name>
    <dbReference type="NCBI Taxonomy" id="53620"/>
    <lineage>
        <taxon>Eukaryota</taxon>
        <taxon>Metazoa</taxon>
        <taxon>Spiralia</taxon>
        <taxon>Lophotrochozoa</taxon>
        <taxon>Annelida</taxon>
        <taxon>Polychaeta</taxon>
        <taxon>Sedentaria</taxon>
        <taxon>Canalipalpata</taxon>
        <taxon>Terebellida</taxon>
        <taxon>Terebelliformia</taxon>
        <taxon>Alvinellidae</taxon>
        <taxon>Paralvinella</taxon>
    </lineage>
</organism>
<accession>A0AAD9KB75</accession>
<feature type="transmembrane region" description="Helical" evidence="1">
    <location>
        <begin position="120"/>
        <end position="141"/>
    </location>
</feature>
<sequence>MKGDYLNYRVCVTFDLSKATWRDSDIRNGLIYNYTCILLSPGEYYISIYSLPKPQMGAIDRMITIPSVVIPEAYIQNGSCIVQYPTTRVVHRTALPTSSLLSQTTVLPTNAPPSLRWPQWTGVGLGIISGLLFIILMVFVVRRCSRRRPEVYLINNVPDPDDPELCRPPSFCGDEDTHLDVDATLPGDAMYPRYQPPIKSDDIGSNISSLVGHINQSEQ</sequence>
<evidence type="ECO:0000313" key="2">
    <source>
        <dbReference type="EMBL" id="KAK2167263.1"/>
    </source>
</evidence>
<keyword evidence="1" id="KW-0472">Membrane</keyword>
<keyword evidence="1" id="KW-1133">Transmembrane helix</keyword>
<reference evidence="2" key="1">
    <citation type="journal article" date="2023" name="Mol. Biol. Evol.">
        <title>Third-Generation Sequencing Reveals the Adaptive Role of the Epigenome in Three Deep-Sea Polychaetes.</title>
        <authorList>
            <person name="Perez M."/>
            <person name="Aroh O."/>
            <person name="Sun Y."/>
            <person name="Lan Y."/>
            <person name="Juniper S.K."/>
            <person name="Young C.R."/>
            <person name="Angers B."/>
            <person name="Qian P.Y."/>
        </authorList>
    </citation>
    <scope>NUCLEOTIDE SEQUENCE</scope>
    <source>
        <strain evidence="2">P08H-3</strain>
    </source>
</reference>
<keyword evidence="1" id="KW-0812">Transmembrane</keyword>
<keyword evidence="3" id="KW-1185">Reference proteome</keyword>
<dbReference type="EMBL" id="JAODUP010000030">
    <property type="protein sequence ID" value="KAK2167263.1"/>
    <property type="molecule type" value="Genomic_DNA"/>
</dbReference>